<accession>A0A6L6GGL9</accession>
<dbReference type="AlphaFoldDB" id="A0A6L6GGL9"/>
<evidence type="ECO:0000313" key="3">
    <source>
        <dbReference type="EMBL" id="MDY6549558.1"/>
    </source>
</evidence>
<reference evidence="4 5" key="1">
    <citation type="submission" date="2019-11" db="EMBL/GenBank/DDBJ databases">
        <authorList>
            <person name="An D."/>
        </authorList>
    </citation>
    <scope>NUCLEOTIDE SEQUENCE [LARGE SCALE GENOMIC DNA]</scope>
    <source>
        <strain evidence="4 5">YIM 103518</strain>
    </source>
</reference>
<evidence type="ECO:0000313" key="2">
    <source>
        <dbReference type="EMBL" id="MDY6487362.1"/>
    </source>
</evidence>
<evidence type="ECO:0000313" key="4">
    <source>
        <dbReference type="EMBL" id="MTD11611.1"/>
    </source>
</evidence>
<feature type="signal peptide" evidence="1">
    <location>
        <begin position="1"/>
        <end position="21"/>
    </location>
</feature>
<reference evidence="2 6" key="2">
    <citation type="submission" date="2023-11" db="EMBL/GenBank/DDBJ databases">
        <title>The common occurrence of Acinetobacte faecalis in cattle feces and its emended description.</title>
        <authorList>
            <person name="Kyselkova M."/>
            <person name="Xanthopoulou K."/>
            <person name="Shestivska V."/>
            <person name="Spanelova P."/>
            <person name="Maixnerova M."/>
            <person name="Higgins P.G."/>
            <person name="Nemec A."/>
        </authorList>
    </citation>
    <scope>NUCLEOTIDE SEQUENCE [LARGE SCALE GENOMIC DNA]</scope>
    <source>
        <strain evidence="2 6">ANC 7483</strain>
    </source>
</reference>
<evidence type="ECO:0000313" key="7">
    <source>
        <dbReference type="Proteomes" id="UP001284094"/>
    </source>
</evidence>
<dbReference type="RefSeq" id="WP_154773198.1">
    <property type="nucleotide sequence ID" value="NZ_JAXHPJ010000002.1"/>
</dbReference>
<reference evidence="3 7" key="4">
    <citation type="journal article" date="2024" name="Syst. Appl. Microbiol.">
        <title>Evidence for the occurrence of Acinetobacter faecalis in cattle feces and its emended description.</title>
        <authorList>
            <person name="Kyselkova M."/>
            <person name="Xanthopoulou K."/>
            <person name="Shestivska V."/>
            <person name="Spanelova P."/>
            <person name="Maixnerova M."/>
            <person name="Higgins P.G."/>
            <person name="Nemec A."/>
        </authorList>
    </citation>
    <scope>NUCLEOTIDE SEQUENCE [LARGE SCALE GENOMIC DNA]</scope>
    <source>
        <strain evidence="3 7">ANC 7225</strain>
    </source>
</reference>
<keyword evidence="7" id="KW-1185">Reference proteome</keyword>
<dbReference type="EMBL" id="JAXHPL010000049">
    <property type="protein sequence ID" value="MDY6487362.1"/>
    <property type="molecule type" value="Genomic_DNA"/>
</dbReference>
<organism evidence="4 5">
    <name type="scientific">Acinetobacter faecalis</name>
    <dbReference type="NCBI Taxonomy" id="2665161"/>
    <lineage>
        <taxon>Bacteria</taxon>
        <taxon>Pseudomonadati</taxon>
        <taxon>Pseudomonadota</taxon>
        <taxon>Gammaproteobacteria</taxon>
        <taxon>Moraxellales</taxon>
        <taxon>Moraxellaceae</taxon>
        <taxon>Acinetobacter</taxon>
    </lineage>
</organism>
<reference evidence="3" key="3">
    <citation type="submission" date="2023-11" db="EMBL/GenBank/DDBJ databases">
        <authorList>
            <person name="Kyselkova M."/>
            <person name="Xanthopoulou K."/>
            <person name="Shestivska V."/>
            <person name="Spanelova P."/>
            <person name="Maixnerova M."/>
            <person name="Higgins P.G."/>
            <person name="Nemec A."/>
        </authorList>
    </citation>
    <scope>NUCLEOTIDE SEQUENCE</scope>
    <source>
        <strain evidence="3">ANC 7225</strain>
    </source>
</reference>
<evidence type="ECO:0000256" key="1">
    <source>
        <dbReference type="SAM" id="SignalP"/>
    </source>
</evidence>
<protein>
    <submittedName>
        <fullName evidence="4">Uncharacterized protein</fullName>
    </submittedName>
</protein>
<dbReference type="EMBL" id="WLYL01000028">
    <property type="protein sequence ID" value="MTD11611.1"/>
    <property type="molecule type" value="Genomic_DNA"/>
</dbReference>
<dbReference type="Proteomes" id="UP001284094">
    <property type="component" value="Unassembled WGS sequence"/>
</dbReference>
<dbReference type="Proteomes" id="UP000473854">
    <property type="component" value="Unassembled WGS sequence"/>
</dbReference>
<dbReference type="Proteomes" id="UP001278995">
    <property type="component" value="Unassembled WGS sequence"/>
</dbReference>
<feature type="chain" id="PRO_5044644549" evidence="1">
    <location>
        <begin position="22"/>
        <end position="156"/>
    </location>
</feature>
<comment type="caution">
    <text evidence="4">The sequence shown here is derived from an EMBL/GenBank/DDBJ whole genome shotgun (WGS) entry which is preliminary data.</text>
</comment>
<sequence length="156" mass="17660">MKLKSALYGIPFILLTTISHAGPYQHNLEQCLDNNISKNDKSQLAKYIFFSIAANPDFSKYVNIPANELISSDKKIAKIYERILIKNCSTEIRDVIKNEGTNALESAFEFLGRTSMVNIMSNETVQNRMLGPSQHMNDKKISKTIKEQYPLSSKPD</sequence>
<proteinExistence type="predicted"/>
<evidence type="ECO:0000313" key="5">
    <source>
        <dbReference type="Proteomes" id="UP000473854"/>
    </source>
</evidence>
<keyword evidence="1" id="KW-0732">Signal</keyword>
<name>A0A6L6GGL9_9GAMM</name>
<dbReference type="EMBL" id="JAXHPO010000005">
    <property type="protein sequence ID" value="MDY6549558.1"/>
    <property type="molecule type" value="Genomic_DNA"/>
</dbReference>
<evidence type="ECO:0000313" key="6">
    <source>
        <dbReference type="Proteomes" id="UP001278995"/>
    </source>
</evidence>
<gene>
    <name evidence="4" type="ORF">GIX10_09240</name>
    <name evidence="3" type="ORF">SKM48_02050</name>
    <name evidence="2" type="ORF">SKM51_09190</name>
</gene>